<reference evidence="1 2" key="1">
    <citation type="submission" date="2020-09" db="EMBL/GenBank/DDBJ databases">
        <title>Methylomonas albis sp. nov. and Methylomonas fluvii sp. nov.: Two cold-adapted methanotrophs from the River Elbe and an amended description of Methylovulum psychrotolerans strain Eb1.</title>
        <authorList>
            <person name="Bussmann I.K."/>
            <person name="Klings K.-W."/>
            <person name="Warnstedt J."/>
            <person name="Hoppert M."/>
            <person name="Saborowski A."/>
            <person name="Horn F."/>
            <person name="Liebner S."/>
        </authorList>
    </citation>
    <scope>NUCLEOTIDE SEQUENCE [LARGE SCALE GENOMIC DNA]</scope>
    <source>
        <strain evidence="1 2">EbB</strain>
    </source>
</reference>
<keyword evidence="2" id="KW-1185">Reference proteome</keyword>
<dbReference type="Proteomes" id="UP000641152">
    <property type="component" value="Unassembled WGS sequence"/>
</dbReference>
<proteinExistence type="predicted"/>
<organism evidence="1 2">
    <name type="scientific">Methylomonas fluvii</name>
    <dbReference type="NCBI Taxonomy" id="1854564"/>
    <lineage>
        <taxon>Bacteria</taxon>
        <taxon>Pseudomonadati</taxon>
        <taxon>Pseudomonadota</taxon>
        <taxon>Gammaproteobacteria</taxon>
        <taxon>Methylococcales</taxon>
        <taxon>Methylococcaceae</taxon>
        <taxon>Methylomonas</taxon>
    </lineage>
</organism>
<dbReference type="RefSeq" id="WP_192395514.1">
    <property type="nucleotide sequence ID" value="NZ_CAJHIU010000003.1"/>
</dbReference>
<gene>
    <name evidence="1" type="ORF">EBB_20110</name>
</gene>
<comment type="caution">
    <text evidence="1">The sequence shown here is derived from an EMBL/GenBank/DDBJ whole genome shotgun (WGS) entry which is preliminary data.</text>
</comment>
<accession>A0ABR9DKL6</accession>
<evidence type="ECO:0000313" key="2">
    <source>
        <dbReference type="Proteomes" id="UP000641152"/>
    </source>
</evidence>
<sequence>MTTTAINFEHRIPWGSDEQLQTFRIEDAGIASLARAKAVAELLETAAAWDEGLSHVTVRAAAEVIRLELSDAALLAKICAERESTN</sequence>
<name>A0ABR9DKL6_9GAMM</name>
<protein>
    <submittedName>
        <fullName evidence="1">Uncharacterized protein</fullName>
    </submittedName>
</protein>
<dbReference type="EMBL" id="JACXST010000003">
    <property type="protein sequence ID" value="MBD9362769.1"/>
    <property type="molecule type" value="Genomic_DNA"/>
</dbReference>
<evidence type="ECO:0000313" key="1">
    <source>
        <dbReference type="EMBL" id="MBD9362769.1"/>
    </source>
</evidence>